<organism evidence="11 12">
    <name type="scientific">Blastopirellula marina</name>
    <dbReference type="NCBI Taxonomy" id="124"/>
    <lineage>
        <taxon>Bacteria</taxon>
        <taxon>Pseudomonadati</taxon>
        <taxon>Planctomycetota</taxon>
        <taxon>Planctomycetia</taxon>
        <taxon>Pirellulales</taxon>
        <taxon>Pirellulaceae</taxon>
        <taxon>Blastopirellula</taxon>
    </lineage>
</organism>
<evidence type="ECO:0008006" key="13">
    <source>
        <dbReference type="Google" id="ProtNLM"/>
    </source>
</evidence>
<keyword evidence="2" id="KW-1003">Cell membrane</keyword>
<evidence type="ECO:0000256" key="3">
    <source>
        <dbReference type="ARBA" id="ARBA00022692"/>
    </source>
</evidence>
<feature type="transmembrane region" description="Helical" evidence="8">
    <location>
        <begin position="808"/>
        <end position="829"/>
    </location>
</feature>
<comment type="similarity">
    <text evidence="6">Belongs to the ABC-4 integral membrane protein family.</text>
</comment>
<accession>A0A2S8G206</accession>
<dbReference type="AlphaFoldDB" id="A0A2S8G206"/>
<comment type="caution">
    <text evidence="11">The sequence shown here is derived from an EMBL/GenBank/DDBJ whole genome shotgun (WGS) entry which is preliminary data.</text>
</comment>
<protein>
    <recommendedName>
        <fullName evidence="13">ABC transporter permease</fullName>
    </recommendedName>
</protein>
<feature type="region of interest" description="Disordered" evidence="7">
    <location>
        <begin position="106"/>
        <end position="127"/>
    </location>
</feature>
<reference evidence="11 12" key="1">
    <citation type="submission" date="2018-02" db="EMBL/GenBank/DDBJ databases">
        <title>Comparative genomes isolates from brazilian mangrove.</title>
        <authorList>
            <person name="Araujo J.E."/>
            <person name="Taketani R.G."/>
            <person name="Silva M.C.P."/>
            <person name="Loureco M.V."/>
            <person name="Andreote F.D."/>
        </authorList>
    </citation>
    <scope>NUCLEOTIDE SEQUENCE [LARGE SCALE GENOMIC DNA]</scope>
    <source>
        <strain evidence="11 12">NAP PRIS-MGV</strain>
    </source>
</reference>
<feature type="domain" description="ABC3 transporter permease C-terminal" evidence="9">
    <location>
        <begin position="286"/>
        <end position="403"/>
    </location>
</feature>
<keyword evidence="5 8" id="KW-0472">Membrane</keyword>
<evidence type="ECO:0000256" key="5">
    <source>
        <dbReference type="ARBA" id="ARBA00023136"/>
    </source>
</evidence>
<comment type="subcellular location">
    <subcellularLocation>
        <location evidence="1">Cell membrane</location>
        <topology evidence="1">Multi-pass membrane protein</topology>
    </subcellularLocation>
</comment>
<proteinExistence type="inferred from homology"/>
<dbReference type="PANTHER" id="PTHR30572">
    <property type="entry name" value="MEMBRANE COMPONENT OF TRANSPORTER-RELATED"/>
    <property type="match status" value="1"/>
</dbReference>
<dbReference type="InterPro" id="IPR003838">
    <property type="entry name" value="ABC3_permease_C"/>
</dbReference>
<feature type="transmembrane region" description="Helical" evidence="8">
    <location>
        <begin position="864"/>
        <end position="893"/>
    </location>
</feature>
<feature type="transmembrane region" description="Helical" evidence="8">
    <location>
        <begin position="284"/>
        <end position="307"/>
    </location>
</feature>
<evidence type="ECO:0000259" key="9">
    <source>
        <dbReference type="Pfam" id="PF02687"/>
    </source>
</evidence>
<feature type="transmembrane region" description="Helical" evidence="8">
    <location>
        <begin position="420"/>
        <end position="441"/>
    </location>
</feature>
<feature type="transmembrane region" description="Helical" evidence="8">
    <location>
        <begin position="373"/>
        <end position="399"/>
    </location>
</feature>
<feature type="domain" description="ABC3 transporter permease C-terminal" evidence="9">
    <location>
        <begin position="817"/>
        <end position="939"/>
    </location>
</feature>
<name>A0A2S8G206_9BACT</name>
<evidence type="ECO:0000256" key="2">
    <source>
        <dbReference type="ARBA" id="ARBA00022475"/>
    </source>
</evidence>
<evidence type="ECO:0000256" key="7">
    <source>
        <dbReference type="SAM" id="MobiDB-lite"/>
    </source>
</evidence>
<keyword evidence="3 8" id="KW-0812">Transmembrane</keyword>
<feature type="transmembrane region" description="Helical" evidence="8">
    <location>
        <begin position="327"/>
        <end position="353"/>
    </location>
</feature>
<dbReference type="EMBL" id="PUIB01000011">
    <property type="protein sequence ID" value="PQO38476.1"/>
    <property type="molecule type" value="Genomic_DNA"/>
</dbReference>
<sequence>MNLTWKLFFAHARQQKVRFLLTALAMIAAIGVVLWVVSAYEAIASQFDEQTEDFVGNYSVFVVPKDADEQISPEVLEAVAQHPAVLSANPVTQFRMTFRRAKELPDADPDARRGMGRLGPSVVGTESTEPRYPLLEGKWLDPSSENEAVVSSGVAEALSLKPGDAIQFRTTNREVVELNVVGIVQQVDAGIEFAMTRTQGGAPGGVNRGPAALAAYVPQKLVPKLTGETNAINLIEVLLRPAQKADVLEAAIASASPAVELLRTEDIKSKISSGFAAEGARKQAYFVTALSLLASAFIIFTTLSMGVNERARQLAVLRAVGLRRAQVASLVLAEALVLAVFGWIGGLAGGWLLLKILASAAPNLFPNGVSLGWGSVLLTGLCSFLGALLASIFPIWKATRISPLEAMTAMPSRPNHSRSYVLASIVALVLIAINPVLVYAVDLPESIRFALILFVGAPATVLGFTLLSPLIVLAVERVISPLIAAVLRLQSGLVKSQLSTNMWRTSGIAASLMLGLGLYTATQVWGYSMLGGFLPGNWTPDTIVKFAQGIPLEQFDNIRQIDGINSERCLRITVEQTKLVGDPLKASERDSAVRQDNVSLIGLDADKAFTGTNPLIRLSFVQGNREEALKKLKAGRYCLVPETFHRLAGLNVGDHIEMIPPNRPNDPVKYTIAGIVSMPGSNWITKTSGIRRHFVRTAGIVFAPETSVREDFALPTLEYVWLDPKSGVTSEALQEQLNAHPAIARQGPPKRGGQPTVEDSPSPPSQERGGRAAGGIGPGRRVGGWGREGLQVTSLSDVRKSMRGRGGAAIRAMGWLPLITLVVVSLGIVNTMAASVRARRWEFGILRAVGLRRMGLVKLVVSEAILIGLVASGLSLAFGVLTGWTCLGLVRYVSNQWFEGVATPLVIPWSSLVFGYVLTFTLCFLAALWPAISSGRTEPLSLLQAGRAAT</sequence>
<dbReference type="GO" id="GO:0005886">
    <property type="term" value="C:plasma membrane"/>
    <property type="evidence" value="ECO:0007669"/>
    <property type="project" value="UniProtKB-SubCell"/>
</dbReference>
<dbReference type="PANTHER" id="PTHR30572:SF4">
    <property type="entry name" value="ABC TRANSPORTER PERMEASE YTRF"/>
    <property type="match status" value="1"/>
</dbReference>
<feature type="domain" description="MacB-like periplasmic core" evidence="10">
    <location>
        <begin position="20"/>
        <end position="253"/>
    </location>
</feature>
<evidence type="ECO:0000313" key="12">
    <source>
        <dbReference type="Proteomes" id="UP000239388"/>
    </source>
</evidence>
<feature type="transmembrane region" description="Helical" evidence="8">
    <location>
        <begin position="905"/>
        <end position="932"/>
    </location>
</feature>
<evidence type="ECO:0000256" key="6">
    <source>
        <dbReference type="ARBA" id="ARBA00038076"/>
    </source>
</evidence>
<gene>
    <name evidence="11" type="ORF">C5Y98_10500</name>
</gene>
<feature type="region of interest" description="Disordered" evidence="7">
    <location>
        <begin position="741"/>
        <end position="779"/>
    </location>
</feature>
<dbReference type="Pfam" id="PF02687">
    <property type="entry name" value="FtsX"/>
    <property type="match status" value="2"/>
</dbReference>
<evidence type="ECO:0000256" key="4">
    <source>
        <dbReference type="ARBA" id="ARBA00022989"/>
    </source>
</evidence>
<dbReference type="InterPro" id="IPR025857">
    <property type="entry name" value="MacB_PCD"/>
</dbReference>
<dbReference type="Pfam" id="PF12704">
    <property type="entry name" value="MacB_PCD"/>
    <property type="match status" value="1"/>
</dbReference>
<dbReference type="InterPro" id="IPR050250">
    <property type="entry name" value="Macrolide_Exporter_MacB"/>
</dbReference>
<keyword evidence="4 8" id="KW-1133">Transmembrane helix</keyword>
<evidence type="ECO:0000313" key="11">
    <source>
        <dbReference type="EMBL" id="PQO38476.1"/>
    </source>
</evidence>
<evidence type="ECO:0000256" key="1">
    <source>
        <dbReference type="ARBA" id="ARBA00004651"/>
    </source>
</evidence>
<dbReference type="Proteomes" id="UP000239388">
    <property type="component" value="Unassembled WGS sequence"/>
</dbReference>
<evidence type="ECO:0000256" key="8">
    <source>
        <dbReference type="SAM" id="Phobius"/>
    </source>
</evidence>
<dbReference type="RefSeq" id="WP_105353898.1">
    <property type="nucleotide sequence ID" value="NZ_PUIB01000011.1"/>
</dbReference>
<feature type="transmembrane region" description="Helical" evidence="8">
    <location>
        <begin position="447"/>
        <end position="475"/>
    </location>
</feature>
<dbReference type="GO" id="GO:0022857">
    <property type="term" value="F:transmembrane transporter activity"/>
    <property type="evidence" value="ECO:0007669"/>
    <property type="project" value="TreeGrafter"/>
</dbReference>
<evidence type="ECO:0000259" key="10">
    <source>
        <dbReference type="Pfam" id="PF12704"/>
    </source>
</evidence>
<dbReference type="OrthoDB" id="221467at2"/>